<feature type="transmembrane region" description="Helical" evidence="1">
    <location>
        <begin position="376"/>
        <end position="397"/>
    </location>
</feature>
<dbReference type="OrthoDB" id="2130471at2759"/>
<dbReference type="Proteomes" id="UP000193944">
    <property type="component" value="Unassembled WGS sequence"/>
</dbReference>
<evidence type="ECO:0000313" key="2">
    <source>
        <dbReference type="EMBL" id="ORX64207.1"/>
    </source>
</evidence>
<evidence type="ECO:0000313" key="3">
    <source>
        <dbReference type="Proteomes" id="UP000193944"/>
    </source>
</evidence>
<evidence type="ECO:0000256" key="1">
    <source>
        <dbReference type="SAM" id="Phobius"/>
    </source>
</evidence>
<protein>
    <submittedName>
        <fullName evidence="2">Uncharacterized protein</fullName>
    </submittedName>
</protein>
<name>A0A1Y1VSG2_9FUNG</name>
<keyword evidence="1" id="KW-1133">Transmembrane helix</keyword>
<dbReference type="EMBL" id="MCFG01000546">
    <property type="protein sequence ID" value="ORX64207.1"/>
    <property type="molecule type" value="Genomic_DNA"/>
</dbReference>
<reference evidence="2 3" key="1">
    <citation type="submission" date="2016-08" db="EMBL/GenBank/DDBJ databases">
        <title>A Parts List for Fungal Cellulosomes Revealed by Comparative Genomics.</title>
        <authorList>
            <consortium name="DOE Joint Genome Institute"/>
            <person name="Haitjema C.H."/>
            <person name="Gilmore S.P."/>
            <person name="Henske J.K."/>
            <person name="Solomon K.V."/>
            <person name="De Groot R."/>
            <person name="Kuo A."/>
            <person name="Mondo S.J."/>
            <person name="Salamov A.A."/>
            <person name="Labutti K."/>
            <person name="Zhao Z."/>
            <person name="Chiniquy J."/>
            <person name="Barry K."/>
            <person name="Brewer H.M."/>
            <person name="Purvine S.O."/>
            <person name="Wright A.T."/>
            <person name="Boxma B."/>
            <person name="Van Alen T."/>
            <person name="Hackstein J.H."/>
            <person name="Baker S.E."/>
            <person name="Grigoriev I.V."/>
            <person name="O'Malley M.A."/>
        </authorList>
    </citation>
    <scope>NUCLEOTIDE SEQUENCE [LARGE SCALE GENOMIC DNA]</scope>
    <source>
        <strain evidence="2 3">S4</strain>
    </source>
</reference>
<sequence length="450" mass="51726">MFPVPNQNDCVLNGGSINNTILQTNPLLIPTLKNTKTTLTIGKTDLSKDDILMLSTWDYWFKNQEKYSPSSLDLLSLSSELCALCLLGRTIVKLAHTENSPLIVHIGNEIRMIRKHNKWRINEELSWAEYLKKTFDEEKMNIINNMEVQPSNIDIVEESSSQQRKLKDIIHIISALASITTQDNQIIILKIFLERIALLSNMLSVDYQNEIITARAVLELRHHSITPSPAPHSITQILFKAGNSIAIDHIRPFDLFVISHSFEWISQVNLSFTGNKHFYKRFKFFIDNCITANNEAEKFENNGINKNIIRYLKEYGIISYLLSSSYGNMKMPSRLDIINYLLEISPKFTNADMILIYEAINAINKYQLPEDISNSLITIALFSSYTGICFLLVASIFNKYGYSINNDTKVKISFFNKDLIQKFEYNTCYNCLLSAQFDIKSCIILQNFFK</sequence>
<proteinExistence type="predicted"/>
<comment type="caution">
    <text evidence="2">The sequence shown here is derived from an EMBL/GenBank/DDBJ whole genome shotgun (WGS) entry which is preliminary data.</text>
</comment>
<accession>A0A1Y1VSG2</accession>
<keyword evidence="1" id="KW-0812">Transmembrane</keyword>
<keyword evidence="1" id="KW-0472">Membrane</keyword>
<reference evidence="2 3" key="2">
    <citation type="submission" date="2016-08" db="EMBL/GenBank/DDBJ databases">
        <title>Pervasive Adenine N6-methylation of Active Genes in Fungi.</title>
        <authorList>
            <consortium name="DOE Joint Genome Institute"/>
            <person name="Mondo S.J."/>
            <person name="Dannebaum R.O."/>
            <person name="Kuo R.C."/>
            <person name="Labutti K."/>
            <person name="Haridas S."/>
            <person name="Kuo A."/>
            <person name="Salamov A."/>
            <person name="Ahrendt S.R."/>
            <person name="Lipzen A."/>
            <person name="Sullivan W."/>
            <person name="Andreopoulos W.B."/>
            <person name="Clum A."/>
            <person name="Lindquist E."/>
            <person name="Daum C."/>
            <person name="Ramamoorthy G.K."/>
            <person name="Gryganskyi A."/>
            <person name="Culley D."/>
            <person name="Magnuson J.K."/>
            <person name="James T.Y."/>
            <person name="O'Malley M.A."/>
            <person name="Stajich J.E."/>
            <person name="Spatafora J.W."/>
            <person name="Visel A."/>
            <person name="Grigoriev I.V."/>
        </authorList>
    </citation>
    <scope>NUCLEOTIDE SEQUENCE [LARGE SCALE GENOMIC DNA]</scope>
    <source>
        <strain evidence="2 3">S4</strain>
    </source>
</reference>
<dbReference type="AlphaFoldDB" id="A0A1Y1VSG2"/>
<gene>
    <name evidence="2" type="ORF">BCR32DRAFT_287248</name>
</gene>
<keyword evidence="3" id="KW-1185">Reference proteome</keyword>
<organism evidence="2 3">
    <name type="scientific">Anaeromyces robustus</name>
    <dbReference type="NCBI Taxonomy" id="1754192"/>
    <lineage>
        <taxon>Eukaryota</taxon>
        <taxon>Fungi</taxon>
        <taxon>Fungi incertae sedis</taxon>
        <taxon>Chytridiomycota</taxon>
        <taxon>Chytridiomycota incertae sedis</taxon>
        <taxon>Neocallimastigomycetes</taxon>
        <taxon>Neocallimastigales</taxon>
        <taxon>Neocallimastigaceae</taxon>
        <taxon>Anaeromyces</taxon>
    </lineage>
</organism>